<dbReference type="GO" id="GO:0016998">
    <property type="term" value="P:cell wall macromolecule catabolic process"/>
    <property type="evidence" value="ECO:0007669"/>
    <property type="project" value="InterPro"/>
</dbReference>
<dbReference type="RefSeq" id="WP_004121291.1">
    <property type="nucleotide sequence ID" value="NZ_AQHN01000072.1"/>
</dbReference>
<dbReference type="InterPro" id="IPR036366">
    <property type="entry name" value="PGBDSf"/>
</dbReference>
<keyword evidence="6" id="KW-1185">Reference proteome</keyword>
<keyword evidence="3" id="KW-0378">Hydrolase</keyword>
<dbReference type="EMBL" id="AQHN01000072">
    <property type="protein sequence ID" value="ENN86090.1"/>
    <property type="molecule type" value="Genomic_DNA"/>
</dbReference>
<dbReference type="Proteomes" id="UP000012429">
    <property type="component" value="Unassembled WGS sequence"/>
</dbReference>
<evidence type="ECO:0000256" key="3">
    <source>
        <dbReference type="RuleBase" id="RU003788"/>
    </source>
</evidence>
<sequence length="244" mass="25316">MRLSPSGAADIRLHEGFSASWYADPGGVGTIGTGFTWASAAFREWWSKNRPGQKFGPGATITKAESDAVLQLVSDEEYGAAVDRFLTGRMTPQTVFDGATSVVFNCGAGALAWTWATAIKAAEYDLAGTRLLTTAVTQNGRVLAGLVARRKDEARLISQGIYASGGIGANMPDPAMADGILERGERGASVLQLQQRLVAAGYKPGNPDGIFGYGTQSAVLAFQRASGLSADGIAGPKTLAALAA</sequence>
<comment type="similarity">
    <text evidence="3">Belongs to the glycosyl hydrolase 24 family.</text>
</comment>
<reference evidence="5 6" key="1">
    <citation type="journal article" date="2012" name="BMC Genomics">
        <title>Genomic basis of broad host range and environmental adaptability of Rhizobium tropici CIAT 899 and Rhizobium sp. PRF 81 which are used in inoculants for common bean (Phaseolus vulgaris L.).</title>
        <authorList>
            <person name="Ormeno-Orrillo E."/>
            <person name="Menna P."/>
            <person name="Almeida L.G."/>
            <person name="Ollero F.J."/>
            <person name="Nicolas M.F."/>
            <person name="Pains Rodrigues E."/>
            <person name="Shigueyoshi Nakatani A."/>
            <person name="Silva Batista J.S."/>
            <person name="Oliveira Chueire L.M."/>
            <person name="Souza R.C."/>
            <person name="Ribeiro Vasconcelos A.T."/>
            <person name="Megias M."/>
            <person name="Hungria M."/>
            <person name="Martinez-Romero E."/>
        </authorList>
    </citation>
    <scope>NUCLEOTIDE SEQUENCE [LARGE SCALE GENOMIC DNA]</scope>
    <source>
        <strain evidence="5 6">PRF 81</strain>
    </source>
</reference>
<dbReference type="STRING" id="363754.RHSP_32169"/>
<dbReference type="PATRIC" id="fig|363754.4.peg.4044"/>
<dbReference type="PANTHER" id="PTHR38107:SF3">
    <property type="entry name" value="LYSOZYME RRRD-RELATED"/>
    <property type="match status" value="1"/>
</dbReference>
<name>N6UWR5_9HYPH</name>
<dbReference type="SUPFAM" id="SSF53955">
    <property type="entry name" value="Lysozyme-like"/>
    <property type="match status" value="1"/>
</dbReference>
<dbReference type="OrthoDB" id="5327667at2"/>
<comment type="catalytic activity">
    <reaction evidence="3">
        <text>Hydrolysis of (1-&gt;4)-beta-linkages between N-acetylmuramic acid and N-acetyl-D-glucosamine residues in a peptidoglycan and between N-acetyl-D-glucosamine residues in chitodextrins.</text>
        <dbReference type="EC" id="3.2.1.17"/>
    </reaction>
</comment>
<evidence type="ECO:0000259" key="4">
    <source>
        <dbReference type="Pfam" id="PF01471"/>
    </source>
</evidence>
<comment type="caution">
    <text evidence="5">The sequence shown here is derived from an EMBL/GenBank/DDBJ whole genome shotgun (WGS) entry which is preliminary data.</text>
</comment>
<proteinExistence type="inferred from homology"/>
<dbReference type="Gene3D" id="1.10.101.10">
    <property type="entry name" value="PGBD-like superfamily/PGBD"/>
    <property type="match status" value="1"/>
</dbReference>
<accession>N6UWR5</accession>
<dbReference type="PANTHER" id="PTHR38107">
    <property type="match status" value="1"/>
</dbReference>
<evidence type="ECO:0000313" key="5">
    <source>
        <dbReference type="EMBL" id="ENN86090.1"/>
    </source>
</evidence>
<dbReference type="InterPro" id="IPR051018">
    <property type="entry name" value="Bacteriophage_GH24"/>
</dbReference>
<evidence type="ECO:0000256" key="1">
    <source>
        <dbReference type="ARBA" id="ARBA00022529"/>
    </source>
</evidence>
<dbReference type="InterPro" id="IPR002196">
    <property type="entry name" value="Glyco_hydro_24"/>
</dbReference>
<protein>
    <recommendedName>
        <fullName evidence="3">Lysozyme</fullName>
        <ecNumber evidence="3">3.2.1.17</ecNumber>
    </recommendedName>
</protein>
<keyword evidence="2 3" id="KW-0081">Bacteriolytic enzyme</keyword>
<dbReference type="GO" id="GO:0042742">
    <property type="term" value="P:defense response to bacterium"/>
    <property type="evidence" value="ECO:0007669"/>
    <property type="project" value="UniProtKB-KW"/>
</dbReference>
<keyword evidence="3" id="KW-0326">Glycosidase</keyword>
<dbReference type="Gene3D" id="1.10.530.40">
    <property type="match status" value="1"/>
</dbReference>
<dbReference type="GO" id="GO:0003796">
    <property type="term" value="F:lysozyme activity"/>
    <property type="evidence" value="ECO:0007669"/>
    <property type="project" value="UniProtKB-EC"/>
</dbReference>
<dbReference type="Pfam" id="PF00959">
    <property type="entry name" value="Phage_lysozyme"/>
    <property type="match status" value="1"/>
</dbReference>
<dbReference type="GO" id="GO:0009253">
    <property type="term" value="P:peptidoglycan catabolic process"/>
    <property type="evidence" value="ECO:0007669"/>
    <property type="project" value="InterPro"/>
</dbReference>
<evidence type="ECO:0000313" key="6">
    <source>
        <dbReference type="Proteomes" id="UP000012429"/>
    </source>
</evidence>
<keyword evidence="1 3" id="KW-0929">Antimicrobial</keyword>
<dbReference type="InterPro" id="IPR036365">
    <property type="entry name" value="PGBD-like_sf"/>
</dbReference>
<dbReference type="InterPro" id="IPR002477">
    <property type="entry name" value="Peptidoglycan-bd-like"/>
</dbReference>
<dbReference type="Pfam" id="PF01471">
    <property type="entry name" value="PG_binding_1"/>
    <property type="match status" value="1"/>
</dbReference>
<dbReference type="SUPFAM" id="SSF47090">
    <property type="entry name" value="PGBD-like"/>
    <property type="match status" value="1"/>
</dbReference>
<dbReference type="InterPro" id="IPR023346">
    <property type="entry name" value="Lysozyme-like_dom_sf"/>
</dbReference>
<dbReference type="AlphaFoldDB" id="N6UWR5"/>
<gene>
    <name evidence="5" type="ORF">RHSP_32169</name>
</gene>
<dbReference type="GO" id="GO:0031640">
    <property type="term" value="P:killing of cells of another organism"/>
    <property type="evidence" value="ECO:0007669"/>
    <property type="project" value="UniProtKB-KW"/>
</dbReference>
<evidence type="ECO:0000256" key="2">
    <source>
        <dbReference type="ARBA" id="ARBA00022638"/>
    </source>
</evidence>
<organism evidence="5 6">
    <name type="scientific">Rhizobium freirei PRF 81</name>
    <dbReference type="NCBI Taxonomy" id="363754"/>
    <lineage>
        <taxon>Bacteria</taxon>
        <taxon>Pseudomonadati</taxon>
        <taxon>Pseudomonadota</taxon>
        <taxon>Alphaproteobacteria</taxon>
        <taxon>Hyphomicrobiales</taxon>
        <taxon>Rhizobiaceae</taxon>
        <taxon>Rhizobium/Agrobacterium group</taxon>
        <taxon>Rhizobium</taxon>
    </lineage>
</organism>
<dbReference type="InterPro" id="IPR023347">
    <property type="entry name" value="Lysozyme_dom_sf"/>
</dbReference>
<dbReference type="EC" id="3.2.1.17" evidence="3"/>
<feature type="domain" description="Peptidoglycan binding-like" evidence="4">
    <location>
        <begin position="186"/>
        <end position="242"/>
    </location>
</feature>